<name>A0A6B0V8E3_IXORI</name>
<dbReference type="GO" id="GO:0008270">
    <property type="term" value="F:zinc ion binding"/>
    <property type="evidence" value="ECO:0007669"/>
    <property type="project" value="UniProtKB-KW"/>
</dbReference>
<keyword evidence="1" id="KW-0479">Metal-binding</keyword>
<keyword evidence="1" id="KW-0862">Zinc</keyword>
<organism evidence="4">
    <name type="scientific">Ixodes ricinus</name>
    <name type="common">Common tick</name>
    <name type="synonym">Acarus ricinus</name>
    <dbReference type="NCBI Taxonomy" id="34613"/>
    <lineage>
        <taxon>Eukaryota</taxon>
        <taxon>Metazoa</taxon>
        <taxon>Ecdysozoa</taxon>
        <taxon>Arthropoda</taxon>
        <taxon>Chelicerata</taxon>
        <taxon>Arachnida</taxon>
        <taxon>Acari</taxon>
        <taxon>Parasitiformes</taxon>
        <taxon>Ixodida</taxon>
        <taxon>Ixodoidea</taxon>
        <taxon>Ixodidae</taxon>
        <taxon>Ixodinae</taxon>
        <taxon>Ixodes</taxon>
    </lineage>
</organism>
<dbReference type="EMBL" id="GIFC01015848">
    <property type="protein sequence ID" value="MXU97931.1"/>
    <property type="molecule type" value="Transcribed_RNA"/>
</dbReference>
<dbReference type="GO" id="GO:0002218">
    <property type="term" value="P:activation of innate immune response"/>
    <property type="evidence" value="ECO:0007669"/>
    <property type="project" value="InterPro"/>
</dbReference>
<feature type="domain" description="CCHC-type" evidence="3">
    <location>
        <begin position="125"/>
        <end position="139"/>
    </location>
</feature>
<dbReference type="Gene3D" id="4.10.60.10">
    <property type="entry name" value="Zinc finger, CCHC-type"/>
    <property type="match status" value="1"/>
</dbReference>
<dbReference type="SMART" id="SM00343">
    <property type="entry name" value="ZnF_C2HC"/>
    <property type="match status" value="2"/>
</dbReference>
<sequence>MNHVWIVTLRSSAATLRLVAAKELKIKDRRCLVIDPSNAEVRVKIHWIPFHVSNDAVRKALEPFGKVTEVTRDTWMAEGFQGIESATRLVRITLQEGTTIDSLPHQLRLFGANCLIVVPGRAPLCLRCKRTGHIRRDCRVPRCSECHRLGHEVEDCVRTYASAVGRQEPDPVNEMTMDADEAESTAASTAPAVLSPVSNDRDFRPEEQDRKLAEDEKTSVTTDEEKVSSSPEPRIEENSNLEHHSTTEEAPEVVEMPDASQANKRSLERSAEIPETENEVSEKEVPWKKITTKKRSL</sequence>
<dbReference type="InterPro" id="IPR042509">
    <property type="entry name" value="ZCCHC3"/>
</dbReference>
<evidence type="ECO:0000259" key="3">
    <source>
        <dbReference type="PROSITE" id="PS50158"/>
    </source>
</evidence>
<dbReference type="InterPro" id="IPR001878">
    <property type="entry name" value="Znf_CCHC"/>
</dbReference>
<evidence type="ECO:0000256" key="2">
    <source>
        <dbReference type="SAM" id="MobiDB-lite"/>
    </source>
</evidence>
<dbReference type="GO" id="GO:0003690">
    <property type="term" value="F:double-stranded DNA binding"/>
    <property type="evidence" value="ECO:0007669"/>
    <property type="project" value="InterPro"/>
</dbReference>
<protein>
    <submittedName>
        <fullName evidence="4">Putative secreted protein</fullName>
    </submittedName>
</protein>
<dbReference type="AlphaFoldDB" id="A0A6B0V8E3"/>
<evidence type="ECO:0000256" key="1">
    <source>
        <dbReference type="PROSITE-ProRule" id="PRU00047"/>
    </source>
</evidence>
<evidence type="ECO:0000313" key="4">
    <source>
        <dbReference type="EMBL" id="MXU97931.1"/>
    </source>
</evidence>
<accession>A0A6B0V8E3</accession>
<dbReference type="PANTHER" id="PTHR22639">
    <property type="entry name" value="GAG-RELATED PROTEIN"/>
    <property type="match status" value="1"/>
</dbReference>
<feature type="region of interest" description="Disordered" evidence="2">
    <location>
        <begin position="167"/>
        <end position="297"/>
    </location>
</feature>
<dbReference type="PROSITE" id="PS50158">
    <property type="entry name" value="ZF_CCHC"/>
    <property type="match status" value="1"/>
</dbReference>
<dbReference type="InterPro" id="IPR036875">
    <property type="entry name" value="Znf_CCHC_sf"/>
</dbReference>
<feature type="compositionally biased region" description="Basic and acidic residues" evidence="2">
    <location>
        <begin position="199"/>
        <end position="247"/>
    </location>
</feature>
<dbReference type="GO" id="GO:0003723">
    <property type="term" value="F:RNA binding"/>
    <property type="evidence" value="ECO:0007669"/>
    <property type="project" value="InterPro"/>
</dbReference>
<keyword evidence="1" id="KW-0863">Zinc-finger</keyword>
<reference evidence="4" key="1">
    <citation type="submission" date="2019-12" db="EMBL/GenBank/DDBJ databases">
        <title>An insight into the sialome of adult female Ixodes ricinus ticks feeding for 6 days.</title>
        <authorList>
            <person name="Perner J."/>
            <person name="Ribeiro J.M.C."/>
        </authorList>
    </citation>
    <scope>NUCLEOTIDE SEQUENCE</scope>
    <source>
        <strain evidence="4">Semi-engorged</strain>
        <tissue evidence="4">Salivary glands</tissue>
    </source>
</reference>
<proteinExistence type="predicted"/>
<dbReference type="PANTHER" id="PTHR22639:SF3">
    <property type="entry name" value="ZINC FINGER CCHC DOMAIN-CONTAINING PROTEIN 3"/>
    <property type="match status" value="1"/>
</dbReference>
<dbReference type="SUPFAM" id="SSF57756">
    <property type="entry name" value="Retrovirus zinc finger-like domains"/>
    <property type="match status" value="1"/>
</dbReference>